<reference evidence="3" key="1">
    <citation type="submission" date="2022-10" db="EMBL/GenBank/DDBJ databases">
        <authorList>
            <person name="Chen Y."/>
            <person name="Dougan E. K."/>
            <person name="Chan C."/>
            <person name="Rhodes N."/>
            <person name="Thang M."/>
        </authorList>
    </citation>
    <scope>NUCLEOTIDE SEQUENCE</scope>
</reference>
<evidence type="ECO:0000313" key="5">
    <source>
        <dbReference type="EMBL" id="CAL4775228.1"/>
    </source>
</evidence>
<organism evidence="3">
    <name type="scientific">Cladocopium goreaui</name>
    <dbReference type="NCBI Taxonomy" id="2562237"/>
    <lineage>
        <taxon>Eukaryota</taxon>
        <taxon>Sar</taxon>
        <taxon>Alveolata</taxon>
        <taxon>Dinophyceae</taxon>
        <taxon>Suessiales</taxon>
        <taxon>Symbiodiniaceae</taxon>
        <taxon>Cladocopium</taxon>
    </lineage>
</organism>
<dbReference type="Gene3D" id="1.25.40.10">
    <property type="entry name" value="Tetratricopeptide repeat domain"/>
    <property type="match status" value="4"/>
</dbReference>
<keyword evidence="1" id="KW-0677">Repeat</keyword>
<dbReference type="PANTHER" id="PTHR47447:SF17">
    <property type="entry name" value="OS12G0638900 PROTEIN"/>
    <property type="match status" value="1"/>
</dbReference>
<evidence type="ECO:0000256" key="2">
    <source>
        <dbReference type="PROSITE-ProRule" id="PRU00708"/>
    </source>
</evidence>
<dbReference type="EMBL" id="CAMXCT010001217">
    <property type="protein sequence ID" value="CAI3987916.1"/>
    <property type="molecule type" value="Genomic_DNA"/>
</dbReference>
<dbReference type="Pfam" id="PF13041">
    <property type="entry name" value="PPR_2"/>
    <property type="match status" value="1"/>
</dbReference>
<evidence type="ECO:0000313" key="3">
    <source>
        <dbReference type="EMBL" id="CAI3987916.1"/>
    </source>
</evidence>
<dbReference type="PROSITE" id="PS51375">
    <property type="entry name" value="PPR"/>
    <property type="match status" value="2"/>
</dbReference>
<dbReference type="OrthoDB" id="1662615at2759"/>
<dbReference type="EMBL" id="CAMXCT030001217">
    <property type="protein sequence ID" value="CAL4775228.1"/>
    <property type="molecule type" value="Genomic_DNA"/>
</dbReference>
<reference evidence="4" key="2">
    <citation type="submission" date="2024-04" db="EMBL/GenBank/DDBJ databases">
        <authorList>
            <person name="Chen Y."/>
            <person name="Shah S."/>
            <person name="Dougan E. K."/>
            <person name="Thang M."/>
            <person name="Chan C."/>
        </authorList>
    </citation>
    <scope>NUCLEOTIDE SEQUENCE [LARGE SCALE GENOMIC DNA]</scope>
</reference>
<gene>
    <name evidence="3" type="ORF">C1SCF055_LOCUS15152</name>
</gene>
<dbReference type="PANTHER" id="PTHR47447">
    <property type="entry name" value="OS03G0856100 PROTEIN"/>
    <property type="match status" value="1"/>
</dbReference>
<sequence>MPSGLVNIYHCNTAISVTGKNGNLWPDVLGLLERIRTWLVKPTASTFNAAIAAQGCQDSSWSRSIDIWRSMKAVQVEPDVITQNSLAARCNSDREGQRWQLALDLAGGDVVGIGTRLAACEVGGCWLLSLELLRTLASDVVLNRVLCNAVISVCASCGKWQHALLLLASMFGWSVRADTADFNAAMSAAAKSDGSQWALAFSIQEKLVQSRLVPSEVTVNTAIAASEQGDKWELALQLKQGMTRWQLVPSPVTWVASVSSTAREWPVSLSVLEIMCQEEPFPGNLPFRAAVIASWCHALGLAQSSITSCNAAMTACRNQGKWQAVLLLFQQTRGFCLQPTDVTFLASISGCEAAPVRSDQWGTAISLLFSMSSKRLPVDSSHFNSAISACEKAGQWQLAVLLLQCMRDLRIQKDEISYNSVISAFSKGSEWELALALLFAMSTTATVITYNAAITACEKTGSWEMAVALLFASPATDTVSWSAAISACEKAGQWTQALELLSAMKVAQVRANVITFNASISACEKGREWPAALCMLEAMRGGATVQDQISFSAAVSACEKTGKWRRVLRVVRSMQTATSLNQIVYNAAIGACEKGPIPAFFDGFHRYTESSSLVI</sequence>
<dbReference type="Pfam" id="PF01535">
    <property type="entry name" value="PPR"/>
    <property type="match status" value="4"/>
</dbReference>
<dbReference type="Proteomes" id="UP001152797">
    <property type="component" value="Unassembled WGS sequence"/>
</dbReference>
<accession>A0A9P1CAI6</accession>
<evidence type="ECO:0000313" key="6">
    <source>
        <dbReference type="Proteomes" id="UP001152797"/>
    </source>
</evidence>
<evidence type="ECO:0000256" key="1">
    <source>
        <dbReference type="ARBA" id="ARBA00022737"/>
    </source>
</evidence>
<proteinExistence type="predicted"/>
<protein>
    <submittedName>
        <fullName evidence="5">Pentacotripeptide-repeat region of PRORP domain-containing protein</fullName>
    </submittedName>
</protein>
<feature type="repeat" description="PPR" evidence="2">
    <location>
        <begin position="379"/>
        <end position="413"/>
    </location>
</feature>
<feature type="repeat" description="PPR" evidence="2">
    <location>
        <begin position="477"/>
        <end position="511"/>
    </location>
</feature>
<name>A0A9P1CAI6_9DINO</name>
<dbReference type="AlphaFoldDB" id="A0A9P1CAI6"/>
<dbReference type="EMBL" id="CAMXCT020001217">
    <property type="protein sequence ID" value="CAL1141291.1"/>
    <property type="molecule type" value="Genomic_DNA"/>
</dbReference>
<keyword evidence="6" id="KW-1185">Reference proteome</keyword>
<comment type="caution">
    <text evidence="3">The sequence shown here is derived from an EMBL/GenBank/DDBJ whole genome shotgun (WGS) entry which is preliminary data.</text>
</comment>
<evidence type="ECO:0000313" key="4">
    <source>
        <dbReference type="EMBL" id="CAL1141291.1"/>
    </source>
</evidence>
<dbReference type="InterPro" id="IPR011990">
    <property type="entry name" value="TPR-like_helical_dom_sf"/>
</dbReference>
<dbReference type="InterPro" id="IPR002885">
    <property type="entry name" value="PPR_rpt"/>
</dbReference>